<organism evidence="1 2">
    <name type="scientific">Eretmocerus hayati</name>
    <dbReference type="NCBI Taxonomy" id="131215"/>
    <lineage>
        <taxon>Eukaryota</taxon>
        <taxon>Metazoa</taxon>
        <taxon>Ecdysozoa</taxon>
        <taxon>Arthropoda</taxon>
        <taxon>Hexapoda</taxon>
        <taxon>Insecta</taxon>
        <taxon>Pterygota</taxon>
        <taxon>Neoptera</taxon>
        <taxon>Endopterygota</taxon>
        <taxon>Hymenoptera</taxon>
        <taxon>Apocrita</taxon>
        <taxon>Proctotrupomorpha</taxon>
        <taxon>Chalcidoidea</taxon>
        <taxon>Aphelinidae</taxon>
        <taxon>Aphelininae</taxon>
        <taxon>Eretmocerus</taxon>
    </lineage>
</organism>
<keyword evidence="2" id="KW-1185">Reference proteome</keyword>
<proteinExistence type="predicted"/>
<protein>
    <submittedName>
        <fullName evidence="1">Uncharacterized protein</fullName>
    </submittedName>
</protein>
<evidence type="ECO:0000313" key="2">
    <source>
        <dbReference type="Proteomes" id="UP001239111"/>
    </source>
</evidence>
<sequence>MSHAAKKHHGDQCINPSDRKTHQGKNLRRIPKKMIESFPDLLETDKICAPCRKLFYEQNNTPSASSTSITETVSSNNNSIPHPHDEDLLSSLVEYLEAEDDRKFERRPHDDENSRVIPNKQDTVTVRVNEKKQEKQKRLLLEDITNLHSRFRVRFPENSIGLTEFAQLRPKWIVVDRSAGAFQRCPVIRLHYP</sequence>
<gene>
    <name evidence="1" type="ORF">QAD02_003591</name>
</gene>
<dbReference type="EMBL" id="CM056743">
    <property type="protein sequence ID" value="KAJ8672332.1"/>
    <property type="molecule type" value="Genomic_DNA"/>
</dbReference>
<accession>A0ACC2NMI4</accession>
<evidence type="ECO:0000313" key="1">
    <source>
        <dbReference type="EMBL" id="KAJ8672332.1"/>
    </source>
</evidence>
<dbReference type="Proteomes" id="UP001239111">
    <property type="component" value="Chromosome 3"/>
</dbReference>
<comment type="caution">
    <text evidence="1">The sequence shown here is derived from an EMBL/GenBank/DDBJ whole genome shotgun (WGS) entry which is preliminary data.</text>
</comment>
<reference evidence="1" key="1">
    <citation type="submission" date="2023-04" db="EMBL/GenBank/DDBJ databases">
        <title>A chromosome-level genome assembly of the parasitoid wasp Eretmocerus hayati.</title>
        <authorList>
            <person name="Zhong Y."/>
            <person name="Liu S."/>
            <person name="Liu Y."/>
        </authorList>
    </citation>
    <scope>NUCLEOTIDE SEQUENCE</scope>
    <source>
        <strain evidence="1">ZJU_SS_LIU_2023</strain>
    </source>
</reference>
<name>A0ACC2NMI4_9HYME</name>